<proteinExistence type="predicted"/>
<dbReference type="OrthoDB" id="2505795at2759"/>
<accession>A0A9P6TGJ1</accession>
<dbReference type="Proteomes" id="UP000886653">
    <property type="component" value="Unassembled WGS sequence"/>
</dbReference>
<reference evidence="2" key="1">
    <citation type="submission" date="2013-11" db="EMBL/GenBank/DDBJ databases">
        <title>Genome sequence of the fusiform rust pathogen reveals effectors for host alternation and coevolution with pine.</title>
        <authorList>
            <consortium name="DOE Joint Genome Institute"/>
            <person name="Smith K."/>
            <person name="Pendleton A."/>
            <person name="Kubisiak T."/>
            <person name="Anderson C."/>
            <person name="Salamov A."/>
            <person name="Aerts A."/>
            <person name="Riley R."/>
            <person name="Clum A."/>
            <person name="Lindquist E."/>
            <person name="Ence D."/>
            <person name="Campbell M."/>
            <person name="Kronenberg Z."/>
            <person name="Feau N."/>
            <person name="Dhillon B."/>
            <person name="Hamelin R."/>
            <person name="Burleigh J."/>
            <person name="Smith J."/>
            <person name="Yandell M."/>
            <person name="Nelson C."/>
            <person name="Grigoriev I."/>
            <person name="Davis J."/>
        </authorList>
    </citation>
    <scope>NUCLEOTIDE SEQUENCE</scope>
    <source>
        <strain evidence="2">G11</strain>
    </source>
</reference>
<organism evidence="2 3">
    <name type="scientific">Cronartium quercuum f. sp. fusiforme G11</name>
    <dbReference type="NCBI Taxonomy" id="708437"/>
    <lineage>
        <taxon>Eukaryota</taxon>
        <taxon>Fungi</taxon>
        <taxon>Dikarya</taxon>
        <taxon>Basidiomycota</taxon>
        <taxon>Pucciniomycotina</taxon>
        <taxon>Pucciniomycetes</taxon>
        <taxon>Pucciniales</taxon>
        <taxon>Coleosporiaceae</taxon>
        <taxon>Cronartium</taxon>
    </lineage>
</organism>
<evidence type="ECO:0000256" key="1">
    <source>
        <dbReference type="SAM" id="SignalP"/>
    </source>
</evidence>
<evidence type="ECO:0000313" key="2">
    <source>
        <dbReference type="EMBL" id="KAG0151059.1"/>
    </source>
</evidence>
<comment type="caution">
    <text evidence="2">The sequence shown here is derived from an EMBL/GenBank/DDBJ whole genome shotgun (WGS) entry which is preliminary data.</text>
</comment>
<evidence type="ECO:0000313" key="3">
    <source>
        <dbReference type="Proteomes" id="UP000886653"/>
    </source>
</evidence>
<dbReference type="InterPro" id="IPR003337">
    <property type="entry name" value="Trehalose_PPase"/>
</dbReference>
<dbReference type="InterPro" id="IPR006379">
    <property type="entry name" value="HAD-SF_hydro_IIB"/>
</dbReference>
<sequence length="304" mass="34642">MVFFRKEIQFWVISAIVLALGPVKATPLSQVKVFNFESAAQDLKQFKGDAQNKVLLIFDIDGTLTHRKDREKEYIKQYSKHALEILAATPGFDVYLNTGKSVEDLNKDWNIPNVGWIANYGAYIKKPEDNYEEITSLKKAGHDEWLNKIKTIVEGQEMKQSWPEDVTYHGGDAAISWIGASSSKFNEFYEKLQNSLPDSVVTMNEGTLIEVTRKGINKGTGLDSVLKAQTYSRALAAGDDVRDDPMFEKLHELLPEERFYAVVISNDPDRKTKANYKLDGFRKFLKFLEAMTGHKFELEIETKQ</sequence>
<dbReference type="Pfam" id="PF02358">
    <property type="entry name" value="Trehalose_PPase"/>
    <property type="match status" value="1"/>
</dbReference>
<dbReference type="Gene3D" id="3.40.50.1000">
    <property type="entry name" value="HAD superfamily/HAD-like"/>
    <property type="match status" value="2"/>
</dbReference>
<dbReference type="NCBIfam" id="TIGR01484">
    <property type="entry name" value="HAD-SF-IIB"/>
    <property type="match status" value="1"/>
</dbReference>
<gene>
    <name evidence="2" type="ORF">CROQUDRAFT_713047</name>
</gene>
<name>A0A9P6TGJ1_9BASI</name>
<evidence type="ECO:0008006" key="4">
    <source>
        <dbReference type="Google" id="ProtNLM"/>
    </source>
</evidence>
<dbReference type="SUPFAM" id="SSF56784">
    <property type="entry name" value="HAD-like"/>
    <property type="match status" value="1"/>
</dbReference>
<dbReference type="EMBL" id="MU167215">
    <property type="protein sequence ID" value="KAG0151059.1"/>
    <property type="molecule type" value="Genomic_DNA"/>
</dbReference>
<feature type="signal peptide" evidence="1">
    <location>
        <begin position="1"/>
        <end position="25"/>
    </location>
</feature>
<feature type="chain" id="PRO_5040248287" description="HAD superfamily hydrolase" evidence="1">
    <location>
        <begin position="26"/>
        <end position="304"/>
    </location>
</feature>
<protein>
    <recommendedName>
        <fullName evidence="4">HAD superfamily hydrolase</fullName>
    </recommendedName>
</protein>
<dbReference type="InterPro" id="IPR036412">
    <property type="entry name" value="HAD-like_sf"/>
</dbReference>
<dbReference type="InterPro" id="IPR023214">
    <property type="entry name" value="HAD_sf"/>
</dbReference>
<dbReference type="AlphaFoldDB" id="A0A9P6TGJ1"/>
<dbReference type="GO" id="GO:0005992">
    <property type="term" value="P:trehalose biosynthetic process"/>
    <property type="evidence" value="ECO:0007669"/>
    <property type="project" value="InterPro"/>
</dbReference>
<keyword evidence="1" id="KW-0732">Signal</keyword>
<keyword evidence="3" id="KW-1185">Reference proteome</keyword>